<evidence type="ECO:0000256" key="3">
    <source>
        <dbReference type="ARBA" id="ARBA00023002"/>
    </source>
</evidence>
<sequence length="547" mass="60685">MSSLTSKPLQASGCAIGFENAVEQLEPIALRVKGEIPPWLRGNLYRTGPGTFRVPSTASPTGSVDLTHWFDGLGMTHRFEITTSGSVMYRNHSTADGLRKRIEKSGVVPGVTFGDQDPCETIFSKFFTMFRPKVETPPKPIEGAPDDVNIQVTLTPDMPGFASHHSIPSSATKATPRYLVAKSDNDTLQILDPETLKPLHATTYAELDPRLDGQISAAHSCRDKTTDEFYNFSLKMGGRPVYKVFRVRPNASSEKGFDVDVLAEINDAPAAYLHSFVMTEKYVVLCVWQADFKYFGATIPLNRNIASSLEKKWNPNRSTLFYVIDRHSGGLVSKFKSAPFFCFHAINAYDSGSDDITIDLSVYDDHSVIDLLYLENLRNLSAEKPMKMGRARRFVLEKVSTPGGKGSREATISFTLPQSSSVELPTVHPALYHKPYRFAYGMNKLDPKTHHTFADRLIKLDMSQPESEPRTWSVPGYTPGEPIFVPRPGTTSLGDAEDDGVVLSLVLDGETQKSMLVVLDAKEMKEVARAEMETHFPFAFHGVFTPN</sequence>
<dbReference type="PANTHER" id="PTHR10543">
    <property type="entry name" value="BETA-CAROTENE DIOXYGENASE"/>
    <property type="match status" value="1"/>
</dbReference>
<name>A0A067Q644_9AGAM</name>
<proteinExistence type="inferred from homology"/>
<evidence type="ECO:0000256" key="5">
    <source>
        <dbReference type="PIRSR" id="PIRSR604294-1"/>
    </source>
</evidence>
<dbReference type="STRING" id="933084.A0A067Q644"/>
<dbReference type="GO" id="GO:0016121">
    <property type="term" value="P:carotene catabolic process"/>
    <property type="evidence" value="ECO:0007669"/>
    <property type="project" value="TreeGrafter"/>
</dbReference>
<evidence type="ECO:0000256" key="1">
    <source>
        <dbReference type="ARBA" id="ARBA00006787"/>
    </source>
</evidence>
<dbReference type="OrthoDB" id="407010at2759"/>
<feature type="binding site" evidence="5">
    <location>
        <position position="219"/>
    </location>
    <ligand>
        <name>Fe cation</name>
        <dbReference type="ChEBI" id="CHEBI:24875"/>
        <note>catalytic</note>
    </ligand>
</feature>
<accession>A0A067Q644</accession>
<keyword evidence="7" id="KW-1185">Reference proteome</keyword>
<evidence type="ECO:0000256" key="4">
    <source>
        <dbReference type="ARBA" id="ARBA00023004"/>
    </source>
</evidence>
<dbReference type="HOGENOM" id="CLU_016472_5_0_1"/>
<feature type="binding site" evidence="5">
    <location>
        <position position="274"/>
    </location>
    <ligand>
        <name>Fe cation</name>
        <dbReference type="ChEBI" id="CHEBI:24875"/>
        <note>catalytic</note>
    </ligand>
</feature>
<protein>
    <recommendedName>
        <fullName evidence="8">Carotenoid oxygenase</fullName>
    </recommendedName>
</protein>
<evidence type="ECO:0008006" key="8">
    <source>
        <dbReference type="Google" id="ProtNLM"/>
    </source>
</evidence>
<evidence type="ECO:0000256" key="2">
    <source>
        <dbReference type="ARBA" id="ARBA00022723"/>
    </source>
</evidence>
<dbReference type="InterPro" id="IPR004294">
    <property type="entry name" value="Carotenoid_Oase"/>
</dbReference>
<evidence type="ECO:0000313" key="6">
    <source>
        <dbReference type="EMBL" id="KDQ58086.1"/>
    </source>
</evidence>
<feature type="binding site" evidence="5">
    <location>
        <position position="541"/>
    </location>
    <ligand>
        <name>Fe cation</name>
        <dbReference type="ChEBI" id="CHEBI:24875"/>
        <note>catalytic</note>
    </ligand>
</feature>
<organism evidence="6 7">
    <name type="scientific">Jaapia argillacea MUCL 33604</name>
    <dbReference type="NCBI Taxonomy" id="933084"/>
    <lineage>
        <taxon>Eukaryota</taxon>
        <taxon>Fungi</taxon>
        <taxon>Dikarya</taxon>
        <taxon>Basidiomycota</taxon>
        <taxon>Agaricomycotina</taxon>
        <taxon>Agaricomycetes</taxon>
        <taxon>Agaricomycetidae</taxon>
        <taxon>Jaapiales</taxon>
        <taxon>Jaapiaceae</taxon>
        <taxon>Jaapia</taxon>
    </lineage>
</organism>
<gene>
    <name evidence="6" type="ORF">JAAARDRAFT_47268</name>
</gene>
<dbReference type="EMBL" id="KL197718">
    <property type="protein sequence ID" value="KDQ58086.1"/>
    <property type="molecule type" value="Genomic_DNA"/>
</dbReference>
<dbReference type="InParanoid" id="A0A067Q644"/>
<evidence type="ECO:0000313" key="7">
    <source>
        <dbReference type="Proteomes" id="UP000027265"/>
    </source>
</evidence>
<keyword evidence="2 5" id="KW-0479">Metal-binding</keyword>
<dbReference type="GO" id="GO:0010436">
    <property type="term" value="F:carotenoid dioxygenase activity"/>
    <property type="evidence" value="ECO:0007669"/>
    <property type="project" value="TreeGrafter"/>
</dbReference>
<keyword evidence="3" id="KW-0560">Oxidoreductase</keyword>
<dbReference type="Pfam" id="PF03055">
    <property type="entry name" value="RPE65"/>
    <property type="match status" value="1"/>
</dbReference>
<dbReference type="Proteomes" id="UP000027265">
    <property type="component" value="Unassembled WGS sequence"/>
</dbReference>
<dbReference type="PANTHER" id="PTHR10543:SF24">
    <property type="entry name" value="CAROTENOID ISOMEROOXYGENASE"/>
    <property type="match status" value="1"/>
</dbReference>
<dbReference type="AlphaFoldDB" id="A0A067Q644"/>
<comment type="cofactor">
    <cofactor evidence="5">
        <name>Fe(2+)</name>
        <dbReference type="ChEBI" id="CHEBI:29033"/>
    </cofactor>
    <text evidence="5">Binds 1 Fe(2+) ion per subunit.</text>
</comment>
<keyword evidence="4 5" id="KW-0408">Iron</keyword>
<feature type="binding site" evidence="5">
    <location>
        <position position="344"/>
    </location>
    <ligand>
        <name>Fe cation</name>
        <dbReference type="ChEBI" id="CHEBI:24875"/>
        <note>catalytic</note>
    </ligand>
</feature>
<comment type="similarity">
    <text evidence="1">Belongs to the carotenoid oxygenase family.</text>
</comment>
<reference evidence="7" key="1">
    <citation type="journal article" date="2014" name="Proc. Natl. Acad. Sci. U.S.A.">
        <title>Extensive sampling of basidiomycete genomes demonstrates inadequacy of the white-rot/brown-rot paradigm for wood decay fungi.</title>
        <authorList>
            <person name="Riley R."/>
            <person name="Salamov A.A."/>
            <person name="Brown D.W."/>
            <person name="Nagy L.G."/>
            <person name="Floudas D."/>
            <person name="Held B.W."/>
            <person name="Levasseur A."/>
            <person name="Lombard V."/>
            <person name="Morin E."/>
            <person name="Otillar R."/>
            <person name="Lindquist E.A."/>
            <person name="Sun H."/>
            <person name="LaButti K.M."/>
            <person name="Schmutz J."/>
            <person name="Jabbour D."/>
            <person name="Luo H."/>
            <person name="Baker S.E."/>
            <person name="Pisabarro A.G."/>
            <person name="Walton J.D."/>
            <person name="Blanchette R.A."/>
            <person name="Henrissat B."/>
            <person name="Martin F."/>
            <person name="Cullen D."/>
            <person name="Hibbett D.S."/>
            <person name="Grigoriev I.V."/>
        </authorList>
    </citation>
    <scope>NUCLEOTIDE SEQUENCE [LARGE SCALE GENOMIC DNA]</scope>
    <source>
        <strain evidence="7">MUCL 33604</strain>
    </source>
</reference>
<dbReference type="GO" id="GO:0046872">
    <property type="term" value="F:metal ion binding"/>
    <property type="evidence" value="ECO:0007669"/>
    <property type="project" value="UniProtKB-KW"/>
</dbReference>